<feature type="binding site" evidence="7">
    <location>
        <position position="140"/>
    </location>
    <ligand>
        <name>Zn(2+)</name>
        <dbReference type="ChEBI" id="CHEBI:29105"/>
    </ligand>
</feature>
<feature type="binding site" evidence="8">
    <location>
        <position position="132"/>
    </location>
    <ligand>
        <name>Fe cation</name>
        <dbReference type="ChEBI" id="CHEBI:24875"/>
    </ligand>
</feature>
<dbReference type="GO" id="GO:0008270">
    <property type="term" value="F:zinc ion binding"/>
    <property type="evidence" value="ECO:0007669"/>
    <property type="project" value="TreeGrafter"/>
</dbReference>
<keyword evidence="7" id="KW-0479">Metal-binding</keyword>
<evidence type="ECO:0000256" key="6">
    <source>
        <dbReference type="ARBA" id="ARBA00023163"/>
    </source>
</evidence>
<comment type="cofactor">
    <cofactor evidence="7">
        <name>Zn(2+)</name>
        <dbReference type="ChEBI" id="CHEBI:29105"/>
    </cofactor>
    <text evidence="7">Binds 1 zinc ion per subunit.</text>
</comment>
<evidence type="ECO:0000256" key="3">
    <source>
        <dbReference type="ARBA" id="ARBA00022833"/>
    </source>
</evidence>
<name>A0A0G1VSG0_9BACT</name>
<comment type="caution">
    <text evidence="9">The sequence shown here is derived from an EMBL/GenBank/DDBJ whole genome shotgun (WGS) entry which is preliminary data.</text>
</comment>
<dbReference type="InterPro" id="IPR043135">
    <property type="entry name" value="Fur_C"/>
</dbReference>
<comment type="similarity">
    <text evidence="1">Belongs to the Fur family.</text>
</comment>
<dbReference type="GO" id="GO:1900376">
    <property type="term" value="P:regulation of secondary metabolite biosynthetic process"/>
    <property type="evidence" value="ECO:0007669"/>
    <property type="project" value="TreeGrafter"/>
</dbReference>
<dbReference type="GO" id="GO:0000976">
    <property type="term" value="F:transcription cis-regulatory region binding"/>
    <property type="evidence" value="ECO:0007669"/>
    <property type="project" value="TreeGrafter"/>
</dbReference>
<evidence type="ECO:0000313" key="9">
    <source>
        <dbReference type="EMBL" id="KKW09458.1"/>
    </source>
</evidence>
<comment type="cofactor">
    <cofactor evidence="8">
        <name>Mn(2+)</name>
        <dbReference type="ChEBI" id="CHEBI:29035"/>
    </cofactor>
    <cofactor evidence="8">
        <name>Fe(2+)</name>
        <dbReference type="ChEBI" id="CHEBI:29033"/>
    </cofactor>
    <text evidence="8">Binds 1 Mn(2+) or Fe(2+) ion per subunit.</text>
</comment>
<dbReference type="InterPro" id="IPR036388">
    <property type="entry name" value="WH-like_DNA-bd_sf"/>
</dbReference>
<dbReference type="PANTHER" id="PTHR33202">
    <property type="entry name" value="ZINC UPTAKE REGULATION PROTEIN"/>
    <property type="match status" value="1"/>
</dbReference>
<dbReference type="Gene3D" id="1.10.10.10">
    <property type="entry name" value="Winged helix-like DNA-binding domain superfamily/Winged helix DNA-binding domain"/>
    <property type="match status" value="1"/>
</dbReference>
<proteinExistence type="inferred from homology"/>
<dbReference type="GO" id="GO:0045892">
    <property type="term" value="P:negative regulation of DNA-templated transcription"/>
    <property type="evidence" value="ECO:0007669"/>
    <property type="project" value="TreeGrafter"/>
</dbReference>
<dbReference type="Pfam" id="PF01475">
    <property type="entry name" value="FUR"/>
    <property type="match status" value="1"/>
</dbReference>
<protein>
    <submittedName>
        <fullName evidence="9">Ferric uptake regulation protein</fullName>
    </submittedName>
</protein>
<dbReference type="EMBL" id="LCPZ01000001">
    <property type="protein sequence ID" value="KKW09458.1"/>
    <property type="molecule type" value="Genomic_DNA"/>
</dbReference>
<reference evidence="9 10" key="1">
    <citation type="journal article" date="2015" name="Nature">
        <title>rRNA introns, odd ribosomes, and small enigmatic genomes across a large radiation of phyla.</title>
        <authorList>
            <person name="Brown C.T."/>
            <person name="Hug L.A."/>
            <person name="Thomas B.C."/>
            <person name="Sharon I."/>
            <person name="Castelle C.J."/>
            <person name="Singh A."/>
            <person name="Wilkins M.J."/>
            <person name="Williams K.H."/>
            <person name="Banfield J.F."/>
        </authorList>
    </citation>
    <scope>NUCLEOTIDE SEQUENCE [LARGE SCALE GENOMIC DNA]</scope>
</reference>
<feature type="binding site" evidence="7">
    <location>
        <position position="101"/>
    </location>
    <ligand>
        <name>Zn(2+)</name>
        <dbReference type="ChEBI" id="CHEBI:29105"/>
    </ligand>
</feature>
<gene>
    <name evidence="9" type="ORF">UY44_C0001G0023</name>
</gene>
<dbReference type="Gene3D" id="3.30.1490.190">
    <property type="match status" value="1"/>
</dbReference>
<keyword evidence="8" id="KW-0408">Iron</keyword>
<keyword evidence="2" id="KW-0678">Repressor</keyword>
<keyword evidence="3 7" id="KW-0862">Zinc</keyword>
<keyword evidence="5" id="KW-0238">DNA-binding</keyword>
<sequence length="146" mass="16669">MKKSLQNKDHTKNIIQKAGFRATKPRLALLSLLQVAKYPLNIKEIMGKLETATADQVTVYRILDAFKKAGIVNQINFQDNATRYEYKDTEHDHHHIVCVTCKKVEDFIGCDYKKLAGEVLKQTPCFAEITDHSFEFFGKCKTCVSV</sequence>
<accession>A0A0G1VSG0</accession>
<evidence type="ECO:0000256" key="7">
    <source>
        <dbReference type="PIRSR" id="PIRSR602481-1"/>
    </source>
</evidence>
<dbReference type="InterPro" id="IPR036390">
    <property type="entry name" value="WH_DNA-bd_sf"/>
</dbReference>
<keyword evidence="4" id="KW-0805">Transcription regulation</keyword>
<evidence type="ECO:0000256" key="4">
    <source>
        <dbReference type="ARBA" id="ARBA00023015"/>
    </source>
</evidence>
<dbReference type="PANTHER" id="PTHR33202:SF8">
    <property type="entry name" value="PEROXIDE-RESPONSIVE REPRESSOR PERR"/>
    <property type="match status" value="1"/>
</dbReference>
<feature type="binding site" evidence="7">
    <location>
        <position position="98"/>
    </location>
    <ligand>
        <name>Zn(2+)</name>
        <dbReference type="ChEBI" id="CHEBI:29105"/>
    </ligand>
</feature>
<dbReference type="Proteomes" id="UP000033965">
    <property type="component" value="Unassembled WGS sequence"/>
</dbReference>
<evidence type="ECO:0000256" key="2">
    <source>
        <dbReference type="ARBA" id="ARBA00022491"/>
    </source>
</evidence>
<evidence type="ECO:0000313" key="10">
    <source>
        <dbReference type="Proteomes" id="UP000033965"/>
    </source>
</evidence>
<organism evidence="9 10">
    <name type="scientific">Candidatus Kaiserbacteria bacterium GW2011_GWA2_49_19</name>
    <dbReference type="NCBI Taxonomy" id="1618669"/>
    <lineage>
        <taxon>Bacteria</taxon>
        <taxon>Candidatus Kaiseribacteriota</taxon>
    </lineage>
</organism>
<dbReference type="GO" id="GO:0003700">
    <property type="term" value="F:DNA-binding transcription factor activity"/>
    <property type="evidence" value="ECO:0007669"/>
    <property type="project" value="InterPro"/>
</dbReference>
<dbReference type="AlphaFoldDB" id="A0A0G1VSG0"/>
<dbReference type="CDD" id="cd07153">
    <property type="entry name" value="Fur_like"/>
    <property type="match status" value="1"/>
</dbReference>
<evidence type="ECO:0000256" key="1">
    <source>
        <dbReference type="ARBA" id="ARBA00007957"/>
    </source>
</evidence>
<feature type="binding site" evidence="7">
    <location>
        <position position="143"/>
    </location>
    <ligand>
        <name>Zn(2+)</name>
        <dbReference type="ChEBI" id="CHEBI:29105"/>
    </ligand>
</feature>
<dbReference type="InterPro" id="IPR002481">
    <property type="entry name" value="FUR"/>
</dbReference>
<evidence type="ECO:0000256" key="5">
    <source>
        <dbReference type="ARBA" id="ARBA00023125"/>
    </source>
</evidence>
<evidence type="ECO:0000256" key="8">
    <source>
        <dbReference type="PIRSR" id="PIRSR602481-2"/>
    </source>
</evidence>
<keyword evidence="6" id="KW-0804">Transcription</keyword>
<dbReference type="SUPFAM" id="SSF46785">
    <property type="entry name" value="Winged helix' DNA-binding domain"/>
    <property type="match status" value="1"/>
</dbReference>